<comment type="function">
    <text evidence="7">Component of the PEX13-PEX14 docking complex, a translocon channel that specifically mediates the import of peroxisomal cargo proteins bound to PEX5 receptor. The PEX13-PEX14 docking complex forms a large import pore which can be opened to a diameter of about 9 nm. Mechanistically, PEX5 receptor along with cargo proteins associates with the PEX14 subunit of the PEX13-PEX14 docking complex in the cytosol, leading to the insertion of the receptor into the organelle membrane with the concomitant translocation of the cargo into the peroxisome matrix.</text>
</comment>
<keyword evidence="7" id="KW-0472">Membrane</keyword>
<dbReference type="PANTHER" id="PTHR23058:SF5">
    <property type="entry name" value="PEROXISOMAL MEMBRANE PROTEIN PEX14"/>
    <property type="match status" value="1"/>
</dbReference>
<evidence type="ECO:0000259" key="9">
    <source>
        <dbReference type="Pfam" id="PF04695"/>
    </source>
</evidence>
<dbReference type="OrthoDB" id="441517at2759"/>
<evidence type="ECO:0000256" key="8">
    <source>
        <dbReference type="SAM" id="MobiDB-lite"/>
    </source>
</evidence>
<evidence type="ECO:0000256" key="6">
    <source>
        <dbReference type="ARBA" id="ARBA00046271"/>
    </source>
</evidence>
<feature type="domain" description="Peroxisome membrane anchor protein Pex14p N-terminal" evidence="9">
    <location>
        <begin position="60"/>
        <end position="103"/>
    </location>
</feature>
<gene>
    <name evidence="10" type="ORF">FKW77_003285</name>
</gene>
<dbReference type="InterPro" id="IPR025655">
    <property type="entry name" value="PEX14"/>
</dbReference>
<dbReference type="Pfam" id="PF04695">
    <property type="entry name" value="Pex14_N"/>
    <property type="match status" value="1"/>
</dbReference>
<comment type="subcellular location">
    <subcellularLocation>
        <location evidence="6 7">Peroxisome membrane</location>
    </subcellularLocation>
</comment>
<name>A0A517LDK0_9PEZI</name>
<dbReference type="GO" id="GO:0016560">
    <property type="term" value="P:protein import into peroxisome matrix, docking"/>
    <property type="evidence" value="ECO:0007669"/>
    <property type="project" value="UniProtKB-UniRule"/>
</dbReference>
<evidence type="ECO:0000256" key="5">
    <source>
        <dbReference type="ARBA" id="ARBA00029691"/>
    </source>
</evidence>
<organism evidence="10 11">
    <name type="scientific">Venturia effusa</name>
    <dbReference type="NCBI Taxonomy" id="50376"/>
    <lineage>
        <taxon>Eukaryota</taxon>
        <taxon>Fungi</taxon>
        <taxon>Dikarya</taxon>
        <taxon>Ascomycota</taxon>
        <taxon>Pezizomycotina</taxon>
        <taxon>Dothideomycetes</taxon>
        <taxon>Pleosporomycetidae</taxon>
        <taxon>Venturiales</taxon>
        <taxon>Venturiaceae</taxon>
        <taxon>Venturia</taxon>
    </lineage>
</organism>
<dbReference type="Gene3D" id="1.10.10.10">
    <property type="entry name" value="Winged helix-like DNA-binding domain superfamily/Winged helix DNA-binding domain"/>
    <property type="match status" value="1"/>
</dbReference>
<proteinExistence type="inferred from homology"/>
<feature type="compositionally biased region" description="Low complexity" evidence="8">
    <location>
        <begin position="248"/>
        <end position="260"/>
    </location>
</feature>
<keyword evidence="11" id="KW-1185">Reference proteome</keyword>
<feature type="region of interest" description="Disordered" evidence="8">
    <location>
        <begin position="1"/>
        <end position="62"/>
    </location>
</feature>
<evidence type="ECO:0000256" key="2">
    <source>
        <dbReference type="ARBA" id="ARBA00023010"/>
    </source>
</evidence>
<dbReference type="PANTHER" id="PTHR23058">
    <property type="entry name" value="PEROXISOMAL MEMBRANE PROTEIN PEX14"/>
    <property type="match status" value="1"/>
</dbReference>
<keyword evidence="7" id="KW-0653">Protein transport</keyword>
<keyword evidence="2" id="KW-0811">Translocation</keyword>
<dbReference type="EMBL" id="CP042194">
    <property type="protein sequence ID" value="QDS73703.1"/>
    <property type="molecule type" value="Genomic_DNA"/>
</dbReference>
<dbReference type="GO" id="GO:1990429">
    <property type="term" value="C:peroxisomal importomer complex"/>
    <property type="evidence" value="ECO:0007669"/>
    <property type="project" value="TreeGrafter"/>
</dbReference>
<evidence type="ECO:0000256" key="3">
    <source>
        <dbReference type="ARBA" id="ARBA00023140"/>
    </source>
</evidence>
<keyword evidence="7" id="KW-0813">Transport</keyword>
<evidence type="ECO:0000256" key="4">
    <source>
        <dbReference type="ARBA" id="ARBA00029502"/>
    </source>
</evidence>
<dbReference type="GO" id="GO:0005102">
    <property type="term" value="F:signaling receptor binding"/>
    <property type="evidence" value="ECO:0007669"/>
    <property type="project" value="TreeGrafter"/>
</dbReference>
<evidence type="ECO:0000256" key="7">
    <source>
        <dbReference type="RuleBase" id="RU367032"/>
    </source>
</evidence>
<dbReference type="Proteomes" id="UP000316270">
    <property type="component" value="Chromosome 10"/>
</dbReference>
<dbReference type="InterPro" id="IPR036388">
    <property type="entry name" value="WH-like_DNA-bd_sf"/>
</dbReference>
<evidence type="ECO:0000313" key="10">
    <source>
        <dbReference type="EMBL" id="QDS73703.1"/>
    </source>
</evidence>
<evidence type="ECO:0000313" key="11">
    <source>
        <dbReference type="Proteomes" id="UP000316270"/>
    </source>
</evidence>
<dbReference type="GO" id="GO:0005778">
    <property type="term" value="C:peroxisomal membrane"/>
    <property type="evidence" value="ECO:0007669"/>
    <property type="project" value="UniProtKB-SubCell"/>
</dbReference>
<evidence type="ECO:0000256" key="1">
    <source>
        <dbReference type="ARBA" id="ARBA00005443"/>
    </source>
</evidence>
<feature type="region of interest" description="Disordered" evidence="8">
    <location>
        <begin position="207"/>
        <end position="260"/>
    </location>
</feature>
<dbReference type="AlphaFoldDB" id="A0A517LDK0"/>
<accession>A0A517LDK0</accession>
<sequence>MPPRSSVPAWQRSDSVPGAKELTKPEESVASAQQETFAKAPEEHPIEIIDEEEAPSTKSETLREQAAKFLQDPSIQDANRDRKVAFLESKGVERDDIEALLGKNADEVEDEKAPVLPPKPVQLVQDVPPVITYPEFLVHASKPPPLVTTDRLLNTAYITAGLYATVYGLSKYIIGPQQAALSESRHEFLGHSKTQLDGLNSRLSAMVSKAPPSRPTTSSGLDQSDDKSETSDEDPTELFHRDFGTQTSPALSRRASSSELSDLLPADTVSGHENRLKIMASHLKDLQQSNSSIEEKEDDFSKQLTSLTSYLNDLTYSSPYYRYGGGNYGGWSGTDTSGNKDDEIDKFKAEIRGVKGVLLSTRNFPRGAGAVVG</sequence>
<keyword evidence="3 7" id="KW-0576">Peroxisome</keyword>
<comment type="similarity">
    <text evidence="1 7">Belongs to the peroxin-14 family.</text>
</comment>
<reference evidence="10 11" key="1">
    <citation type="submission" date="2019-07" db="EMBL/GenBank/DDBJ databases">
        <title>Finished genome of Venturia effusa.</title>
        <authorList>
            <person name="Young C.A."/>
            <person name="Cox M.P."/>
            <person name="Ganley A.R.D."/>
            <person name="David W.J."/>
        </authorList>
    </citation>
    <scope>NUCLEOTIDE SEQUENCE [LARGE SCALE GENOMIC DNA]</scope>
    <source>
        <strain evidence="11">albino</strain>
    </source>
</reference>
<dbReference type="InterPro" id="IPR006785">
    <property type="entry name" value="Pex14_N"/>
</dbReference>
<protein>
    <recommendedName>
        <fullName evidence="4 7">Peroxisomal membrane protein PEX14</fullName>
    </recommendedName>
    <alternativeName>
        <fullName evidence="5 7">Peroxin-14</fullName>
    </alternativeName>
</protein>